<evidence type="ECO:0000313" key="7">
    <source>
        <dbReference type="Proteomes" id="UP000519897"/>
    </source>
</evidence>
<dbReference type="InterPro" id="IPR005119">
    <property type="entry name" value="LysR_subst-bd"/>
</dbReference>
<dbReference type="InterPro" id="IPR000847">
    <property type="entry name" value="LysR_HTH_N"/>
</dbReference>
<keyword evidence="7" id="KW-1185">Reference proteome</keyword>
<dbReference type="CDD" id="cd08432">
    <property type="entry name" value="PBP2_GcdR_TrpI_HvrB_AmpR_like"/>
    <property type="match status" value="1"/>
</dbReference>
<protein>
    <submittedName>
        <fullName evidence="6">LysR family glycine cleavage system transcriptional activator</fullName>
    </submittedName>
</protein>
<accession>A0A7W6PQD5</accession>
<evidence type="ECO:0000256" key="3">
    <source>
        <dbReference type="ARBA" id="ARBA00023125"/>
    </source>
</evidence>
<dbReference type="SUPFAM" id="SSF46785">
    <property type="entry name" value="Winged helix' DNA-binding domain"/>
    <property type="match status" value="1"/>
</dbReference>
<dbReference type="Pfam" id="PF00126">
    <property type="entry name" value="HTH_1"/>
    <property type="match status" value="1"/>
</dbReference>
<dbReference type="Gene3D" id="1.10.10.10">
    <property type="entry name" value="Winged helix-like DNA-binding domain superfamily/Winged helix DNA-binding domain"/>
    <property type="match status" value="1"/>
</dbReference>
<dbReference type="Pfam" id="PF03466">
    <property type="entry name" value="LysR_substrate"/>
    <property type="match status" value="1"/>
</dbReference>
<organism evidence="6 7">
    <name type="scientific">Rhizobium rhizoryzae</name>
    <dbReference type="NCBI Taxonomy" id="451876"/>
    <lineage>
        <taxon>Bacteria</taxon>
        <taxon>Pseudomonadati</taxon>
        <taxon>Pseudomonadota</taxon>
        <taxon>Alphaproteobacteria</taxon>
        <taxon>Hyphomicrobiales</taxon>
        <taxon>Rhizobiaceae</taxon>
        <taxon>Rhizobium/Agrobacterium group</taxon>
        <taxon>Rhizobium</taxon>
    </lineage>
</organism>
<dbReference type="RefSeq" id="WP_165135097.1">
    <property type="nucleotide sequence ID" value="NZ_CP049250.1"/>
</dbReference>
<dbReference type="PROSITE" id="PS50931">
    <property type="entry name" value="HTH_LYSR"/>
    <property type="match status" value="1"/>
</dbReference>
<name>A0A7W6PQD5_9HYPH</name>
<keyword evidence="4" id="KW-0804">Transcription</keyword>
<dbReference type="Proteomes" id="UP000519897">
    <property type="component" value="Unassembled WGS sequence"/>
</dbReference>
<comment type="similarity">
    <text evidence="1">Belongs to the LysR transcriptional regulatory family.</text>
</comment>
<dbReference type="Gene3D" id="3.40.190.10">
    <property type="entry name" value="Periplasmic binding protein-like II"/>
    <property type="match status" value="2"/>
</dbReference>
<dbReference type="EMBL" id="JACIEC010000001">
    <property type="protein sequence ID" value="MBB4141570.1"/>
    <property type="molecule type" value="Genomic_DNA"/>
</dbReference>
<evidence type="ECO:0000256" key="1">
    <source>
        <dbReference type="ARBA" id="ARBA00009437"/>
    </source>
</evidence>
<reference evidence="6 7" key="1">
    <citation type="submission" date="2020-08" db="EMBL/GenBank/DDBJ databases">
        <title>Genomic Encyclopedia of Type Strains, Phase IV (KMG-IV): sequencing the most valuable type-strain genomes for metagenomic binning, comparative biology and taxonomic classification.</title>
        <authorList>
            <person name="Goeker M."/>
        </authorList>
    </citation>
    <scope>NUCLEOTIDE SEQUENCE [LARGE SCALE GENOMIC DNA]</scope>
    <source>
        <strain evidence="6 7">DSM 29514</strain>
    </source>
</reference>
<evidence type="ECO:0000256" key="2">
    <source>
        <dbReference type="ARBA" id="ARBA00023015"/>
    </source>
</evidence>
<dbReference type="InterPro" id="IPR058163">
    <property type="entry name" value="LysR-type_TF_proteobact-type"/>
</dbReference>
<dbReference type="PRINTS" id="PR00039">
    <property type="entry name" value="HTHLYSR"/>
</dbReference>
<dbReference type="AlphaFoldDB" id="A0A7W6PQD5"/>
<dbReference type="GO" id="GO:0043565">
    <property type="term" value="F:sequence-specific DNA binding"/>
    <property type="evidence" value="ECO:0007669"/>
    <property type="project" value="TreeGrafter"/>
</dbReference>
<proteinExistence type="inferred from homology"/>
<comment type="caution">
    <text evidence="6">The sequence shown here is derived from an EMBL/GenBank/DDBJ whole genome shotgun (WGS) entry which is preliminary data.</text>
</comment>
<dbReference type="GO" id="GO:0003700">
    <property type="term" value="F:DNA-binding transcription factor activity"/>
    <property type="evidence" value="ECO:0007669"/>
    <property type="project" value="InterPro"/>
</dbReference>
<evidence type="ECO:0000313" key="6">
    <source>
        <dbReference type="EMBL" id="MBB4141570.1"/>
    </source>
</evidence>
<keyword evidence="2" id="KW-0805">Transcription regulation</keyword>
<dbReference type="SUPFAM" id="SSF53850">
    <property type="entry name" value="Periplasmic binding protein-like II"/>
    <property type="match status" value="1"/>
</dbReference>
<gene>
    <name evidence="6" type="ORF">GGQ72_000069</name>
</gene>
<dbReference type="InterPro" id="IPR036390">
    <property type="entry name" value="WH_DNA-bd_sf"/>
</dbReference>
<dbReference type="GO" id="GO:0006351">
    <property type="term" value="P:DNA-templated transcription"/>
    <property type="evidence" value="ECO:0007669"/>
    <property type="project" value="TreeGrafter"/>
</dbReference>
<dbReference type="PANTHER" id="PTHR30537">
    <property type="entry name" value="HTH-TYPE TRANSCRIPTIONAL REGULATOR"/>
    <property type="match status" value="1"/>
</dbReference>
<keyword evidence="3" id="KW-0238">DNA-binding</keyword>
<evidence type="ECO:0000256" key="4">
    <source>
        <dbReference type="ARBA" id="ARBA00023163"/>
    </source>
</evidence>
<dbReference type="PANTHER" id="PTHR30537:SF26">
    <property type="entry name" value="GLYCINE CLEAVAGE SYSTEM TRANSCRIPTIONAL ACTIVATOR"/>
    <property type="match status" value="1"/>
</dbReference>
<evidence type="ECO:0000259" key="5">
    <source>
        <dbReference type="PROSITE" id="PS50931"/>
    </source>
</evidence>
<feature type="domain" description="HTH lysR-type" evidence="5">
    <location>
        <begin position="7"/>
        <end position="64"/>
    </location>
</feature>
<sequence length="318" mass="35300">MKMSRKLPLNGLRAFEAVARLKSFTKAGEELGMTQTAVSYQIKLLEDHLDRAVFLREARSISLTATGELLIPKVTEAFSLLSDAIADAKQEAEGVLEIRSTPTFASHWLARHIGSFQLSHPGLAVRILRAEKPVDFRTENADVVIWRAEQQPADVEAHELFRLNYAPMLSPKLAETIGGVTTPMDLLKLPLIGGSNKWWGIWFRSNGIDIPLPGTITIDADGALDLEGSAAIAGHGVALLSPFLHGEELEAGRLIMPFDVFKKDDHSYWLIYPKNRRRMAKIQAFRDWLPKKLADDLRLLPMELSPNASILPPDIGNP</sequence>
<dbReference type="InterPro" id="IPR036388">
    <property type="entry name" value="WH-like_DNA-bd_sf"/>
</dbReference>